<protein>
    <submittedName>
        <fullName evidence="1">Uncharacterized protein</fullName>
    </submittedName>
</protein>
<dbReference type="Proteomes" id="UP000033200">
    <property type="component" value="Chromosome"/>
</dbReference>
<dbReference type="HOGENOM" id="CLU_2652630_0_0_5"/>
<evidence type="ECO:0000313" key="2">
    <source>
        <dbReference type="Proteomes" id="UP000033200"/>
    </source>
</evidence>
<organism evidence="1 2">
    <name type="scientific">Sphingomonas taxi</name>
    <dbReference type="NCBI Taxonomy" id="1549858"/>
    <lineage>
        <taxon>Bacteria</taxon>
        <taxon>Pseudomonadati</taxon>
        <taxon>Pseudomonadota</taxon>
        <taxon>Alphaproteobacteria</taxon>
        <taxon>Sphingomonadales</taxon>
        <taxon>Sphingomonadaceae</taxon>
        <taxon>Sphingomonas</taxon>
    </lineage>
</organism>
<dbReference type="RefSeq" id="WP_038664481.1">
    <property type="nucleotide sequence ID" value="NZ_CP009571.1"/>
</dbReference>
<sequence length="76" mass="8163">MEPLFYVMAIMGCADGNVQCAEARIVPTHYSSMAQCRAALPDQLARNTDVPYPMIGAACRTEGAQVAKAESKAKRS</sequence>
<gene>
    <name evidence="1" type="ORF">MC45_14220</name>
</gene>
<name>A0A097EIE9_9SPHN</name>
<dbReference type="EMBL" id="CP009571">
    <property type="protein sequence ID" value="AIT07338.1"/>
    <property type="molecule type" value="Genomic_DNA"/>
</dbReference>
<reference evidence="1 2" key="1">
    <citation type="submission" date="2014-09" db="EMBL/GenBank/DDBJ databases">
        <title>Using Illumina technology Improving SMRT sequencing Genome Assembly by RASTools.</title>
        <authorList>
            <person name="Zhou Y."/>
            <person name="Ma T."/>
            <person name="Liu T."/>
        </authorList>
    </citation>
    <scope>NUCLEOTIDE SEQUENCE [LARGE SCALE GENOMIC DNA]</scope>
    <source>
        <strain evidence="1 2">ATCC 55669</strain>
    </source>
</reference>
<keyword evidence="2" id="KW-1185">Reference proteome</keyword>
<evidence type="ECO:0000313" key="1">
    <source>
        <dbReference type="EMBL" id="AIT07338.1"/>
    </source>
</evidence>
<accession>A0A097EIE9</accession>
<dbReference type="AlphaFoldDB" id="A0A097EIE9"/>
<proteinExistence type="predicted"/>
<dbReference type="KEGG" id="stax:MC45_14220"/>
<dbReference type="eggNOG" id="ENOG50300DF">
    <property type="taxonomic scope" value="Bacteria"/>
</dbReference>
<dbReference type="STRING" id="1549858.MC45_14220"/>